<dbReference type="OrthoDB" id="10375837at2759"/>
<dbReference type="AlphaFoldDB" id="A0A0V1AZ95"/>
<feature type="non-terminal residue" evidence="1">
    <location>
        <position position="65"/>
    </location>
</feature>
<proteinExistence type="predicted"/>
<sequence>MSNECTCRIIQDSFQVLNGNARAKRLAQMYNLLIFRFSLACSQIQMANDHLYKPRLGRAVLDFHN</sequence>
<evidence type="ECO:0000313" key="1">
    <source>
        <dbReference type="EMBL" id="KRY30103.1"/>
    </source>
</evidence>
<dbReference type="Proteomes" id="UP000054776">
    <property type="component" value="Unassembled WGS sequence"/>
</dbReference>
<evidence type="ECO:0000313" key="2">
    <source>
        <dbReference type="Proteomes" id="UP000054776"/>
    </source>
</evidence>
<reference evidence="1 2" key="1">
    <citation type="submission" date="2015-01" db="EMBL/GenBank/DDBJ databases">
        <title>Evolution of Trichinella species and genotypes.</title>
        <authorList>
            <person name="Korhonen P.K."/>
            <person name="Edoardo P."/>
            <person name="Giuseppe L.R."/>
            <person name="Gasser R.B."/>
        </authorList>
    </citation>
    <scope>NUCLEOTIDE SEQUENCE [LARGE SCALE GENOMIC DNA]</scope>
    <source>
        <strain evidence="1">ISS3</strain>
    </source>
</reference>
<keyword evidence="2" id="KW-1185">Reference proteome</keyword>
<accession>A0A0V1AZ95</accession>
<gene>
    <name evidence="1" type="ORF">T01_994</name>
</gene>
<dbReference type="InParanoid" id="A0A0V1AZ95"/>
<organism evidence="1 2">
    <name type="scientific">Trichinella spiralis</name>
    <name type="common">Trichina worm</name>
    <dbReference type="NCBI Taxonomy" id="6334"/>
    <lineage>
        <taxon>Eukaryota</taxon>
        <taxon>Metazoa</taxon>
        <taxon>Ecdysozoa</taxon>
        <taxon>Nematoda</taxon>
        <taxon>Enoplea</taxon>
        <taxon>Dorylaimia</taxon>
        <taxon>Trichinellida</taxon>
        <taxon>Trichinellidae</taxon>
        <taxon>Trichinella</taxon>
    </lineage>
</organism>
<name>A0A0V1AZ95_TRISP</name>
<comment type="caution">
    <text evidence="1">The sequence shown here is derived from an EMBL/GenBank/DDBJ whole genome shotgun (WGS) entry which is preliminary data.</text>
</comment>
<dbReference type="EMBL" id="JYDH01000150">
    <property type="protein sequence ID" value="KRY30103.1"/>
    <property type="molecule type" value="Genomic_DNA"/>
</dbReference>
<protein>
    <submittedName>
        <fullName evidence="1">Uncharacterized protein</fullName>
    </submittedName>
</protein>